<gene>
    <name evidence="1" type="ORF">ENUP19_0156G0011</name>
</gene>
<dbReference type="EMBL" id="BAAFRS010000156">
    <property type="protein sequence ID" value="GAB1223608.1"/>
    <property type="molecule type" value="Genomic_DNA"/>
</dbReference>
<reference evidence="1 2" key="1">
    <citation type="journal article" date="2019" name="PLoS Negl. Trop. Dis.">
        <title>Whole genome sequencing of Entamoeba nuttalli reveals mammalian host-related molecular signatures and a novel octapeptide-repeat surface protein.</title>
        <authorList>
            <person name="Tanaka M."/>
            <person name="Makiuchi T."/>
            <person name="Komiyama T."/>
            <person name="Shiina T."/>
            <person name="Osaki K."/>
            <person name="Tachibana H."/>
        </authorList>
    </citation>
    <scope>NUCLEOTIDE SEQUENCE [LARGE SCALE GENOMIC DNA]</scope>
    <source>
        <strain evidence="1 2">P19-061405</strain>
    </source>
</reference>
<keyword evidence="2" id="KW-1185">Reference proteome</keyword>
<dbReference type="Proteomes" id="UP001628156">
    <property type="component" value="Unassembled WGS sequence"/>
</dbReference>
<name>A0ABQ0DLJ0_9EUKA</name>
<organism evidence="1 2">
    <name type="scientific">Entamoeba nuttalli</name>
    <dbReference type="NCBI Taxonomy" id="412467"/>
    <lineage>
        <taxon>Eukaryota</taxon>
        <taxon>Amoebozoa</taxon>
        <taxon>Evosea</taxon>
        <taxon>Archamoebae</taxon>
        <taxon>Mastigamoebida</taxon>
        <taxon>Entamoebidae</taxon>
        <taxon>Entamoeba</taxon>
    </lineage>
</organism>
<sequence length="680" mass="78644">MNIIKLLEQQIGNYVKHFQEKRIRQVGTKFVQKRRIGDGAGGCDSCGFISDGVFYGKGKQLSIIDNGRVEQYEVGSSVRQCIKTDDGVVVVLNERIEFKGIFEYTIDGLFECIATDGMVILVGNVKGLFCFNRNNHSLDIVRYGHYLSVVVDKSRRKVFGLKERCVDIFNIKEMVVLFERSISLPQIGLSVNYAEYPMLFGVTLDNGERRVYFDNGSNDSITFYQMVDYPNSSWCFGLCSLQYTIEDDKFAISIGNMGIKEGQIIEEVDPTIKLNQPVDVQCQIKKNFIGNEIILKVITINEIVELTWTCPSLFLPQQYLSYLTTQQPIQNEVITLFNSEVNIIQTTINLLFHVLPNLHLSMNVLINYTPEDIKRIYETLEIISNVLNLYESDSIVIQEMSKQKLIQLKQELISFIQRMSEALHLISNYSLLVDPRLLQQDVMEITLDKVITDSSSIEKIQEMNNNIMSTTNNFKLIPSFSSCGIYFNLIKCIENEFEYLSNLSWNVQKKIFIELIQLSDEIGKLIIHLLIQNNKIQECSSIIRCCDNNELSEYMNKEVLNCSYNSFWNFYKVPVQQLQYQIPINNVQQLQNNINELGNEKNEMNLHERERLVFEYLFQLQELKSQIKNNKLWTELQQSLIEIGNRISLQKELIKAGVIDESSSKYLMSSTYLNYIKNHK</sequence>
<protein>
    <submittedName>
        <fullName evidence="1">Uncharacterized protein</fullName>
    </submittedName>
</protein>
<evidence type="ECO:0000313" key="2">
    <source>
        <dbReference type="Proteomes" id="UP001628156"/>
    </source>
</evidence>
<evidence type="ECO:0000313" key="1">
    <source>
        <dbReference type="EMBL" id="GAB1223608.1"/>
    </source>
</evidence>
<proteinExistence type="predicted"/>
<comment type="caution">
    <text evidence="1">The sequence shown here is derived from an EMBL/GenBank/DDBJ whole genome shotgun (WGS) entry which is preliminary data.</text>
</comment>
<accession>A0ABQ0DLJ0</accession>